<keyword evidence="3" id="KW-1185">Reference proteome</keyword>
<dbReference type="EMBL" id="SDMP01000014">
    <property type="protein sequence ID" value="RYR14982.1"/>
    <property type="molecule type" value="Genomic_DNA"/>
</dbReference>
<evidence type="ECO:0000313" key="2">
    <source>
        <dbReference type="EMBL" id="RYR14982.1"/>
    </source>
</evidence>
<reference evidence="2 3" key="1">
    <citation type="submission" date="2019-01" db="EMBL/GenBank/DDBJ databases">
        <title>Sequencing of cultivated peanut Arachis hypogaea provides insights into genome evolution and oil improvement.</title>
        <authorList>
            <person name="Chen X."/>
        </authorList>
    </citation>
    <scope>NUCLEOTIDE SEQUENCE [LARGE SCALE GENOMIC DNA]</scope>
    <source>
        <strain evidence="3">cv. Fuhuasheng</strain>
        <tissue evidence="2">Leaves</tissue>
    </source>
</reference>
<protein>
    <recommendedName>
        <fullName evidence="4">LOB domain-containing protein</fullName>
    </recommendedName>
</protein>
<evidence type="ECO:0000256" key="1">
    <source>
        <dbReference type="SAM" id="MobiDB-lite"/>
    </source>
</evidence>
<gene>
    <name evidence="2" type="ORF">Ahy_B04g071706</name>
</gene>
<feature type="compositionally biased region" description="Basic and acidic residues" evidence="1">
    <location>
        <begin position="53"/>
        <end position="70"/>
    </location>
</feature>
<evidence type="ECO:0008006" key="4">
    <source>
        <dbReference type="Google" id="ProtNLM"/>
    </source>
</evidence>
<dbReference type="Proteomes" id="UP000289738">
    <property type="component" value="Chromosome B04"/>
</dbReference>
<evidence type="ECO:0000313" key="3">
    <source>
        <dbReference type="Proteomes" id="UP000289738"/>
    </source>
</evidence>
<organism evidence="2 3">
    <name type="scientific">Arachis hypogaea</name>
    <name type="common">Peanut</name>
    <dbReference type="NCBI Taxonomy" id="3818"/>
    <lineage>
        <taxon>Eukaryota</taxon>
        <taxon>Viridiplantae</taxon>
        <taxon>Streptophyta</taxon>
        <taxon>Embryophyta</taxon>
        <taxon>Tracheophyta</taxon>
        <taxon>Spermatophyta</taxon>
        <taxon>Magnoliopsida</taxon>
        <taxon>eudicotyledons</taxon>
        <taxon>Gunneridae</taxon>
        <taxon>Pentapetalae</taxon>
        <taxon>rosids</taxon>
        <taxon>fabids</taxon>
        <taxon>Fabales</taxon>
        <taxon>Fabaceae</taxon>
        <taxon>Papilionoideae</taxon>
        <taxon>50 kb inversion clade</taxon>
        <taxon>dalbergioids sensu lato</taxon>
        <taxon>Dalbergieae</taxon>
        <taxon>Pterocarpus clade</taxon>
        <taxon>Arachis</taxon>
    </lineage>
</organism>
<name>A0A444ZLF0_ARAHY</name>
<dbReference type="AlphaFoldDB" id="A0A444ZLF0"/>
<sequence length="413" mass="43813">MGGRESARQSRNCWVAVQPHPTFQPSSPPRARRAAASVRHTITPSRAVAKESSLSRDPRGEKLRDIEGGKRGSVTRGARPVAPPCANAVVLTVPPSPLPPRQSPSFMVEQRGRAREQSRCERSGAELGVQPPHPTVLASPAPPPLEPPCCAKLTLPPSEKAAIRTLTDSVSLSPVSGSVTAFLGGEVSRAAMPGSRKTPFTVTEIHCRGHLSHVEGGRAAGCRRTLPPPPKTAVESSVSGRVSMLAFRARCSQLPLSFQIWAQKLRRVYLVVLALQAELSFLQNHLATMEIRQPPPIPPTQGVPTSTVFSVADLPTVVGVAPATLSMPTTFDLSSHFDPATAQASWAVYQRAMMDPRQYMAVASPIGPTAGGGVDLQTVARELINRHVPLQAPPQAFGSNAASMSAPSLSSSK</sequence>
<comment type="caution">
    <text evidence="2">The sequence shown here is derived from an EMBL/GenBank/DDBJ whole genome shotgun (WGS) entry which is preliminary data.</text>
</comment>
<feature type="region of interest" description="Disordered" evidence="1">
    <location>
        <begin position="1"/>
        <end position="80"/>
    </location>
</feature>
<accession>A0A444ZLF0</accession>
<feature type="region of interest" description="Disordered" evidence="1">
    <location>
        <begin position="391"/>
        <end position="413"/>
    </location>
</feature>
<dbReference type="STRING" id="3818.A0A444ZLF0"/>
<proteinExistence type="predicted"/>
<feature type="compositionally biased region" description="Low complexity" evidence="1">
    <location>
        <begin position="399"/>
        <end position="413"/>
    </location>
</feature>